<name>A0ABX9W377_9GAMM</name>
<evidence type="ECO:0000256" key="3">
    <source>
        <dbReference type="ARBA" id="ARBA00023054"/>
    </source>
</evidence>
<dbReference type="InterPro" id="IPR010810">
    <property type="entry name" value="Flagellin_hook_IN_motif"/>
</dbReference>
<reference evidence="8 9" key="1">
    <citation type="submission" date="2018-10" db="EMBL/GenBank/DDBJ databases">
        <title>Draft genome sequence of Zhongshania sp. DSW25-10.</title>
        <authorList>
            <person name="Oh J."/>
        </authorList>
    </citation>
    <scope>NUCLEOTIDE SEQUENCE [LARGE SCALE GENOMIC DNA]</scope>
    <source>
        <strain evidence="8 9">DSW25-10</strain>
    </source>
</reference>
<feature type="domain" description="Flagellar hook-associated protein 2 C-terminal" evidence="7">
    <location>
        <begin position="224"/>
        <end position="445"/>
    </location>
</feature>
<evidence type="ECO:0000313" key="8">
    <source>
        <dbReference type="EMBL" id="RNL64656.1"/>
    </source>
</evidence>
<dbReference type="PANTHER" id="PTHR30288">
    <property type="entry name" value="FLAGELLAR CAP/ASSEMBLY PROTEIN FLID"/>
    <property type="match status" value="1"/>
</dbReference>
<comment type="subunit">
    <text evidence="2 5">Homopentamer.</text>
</comment>
<dbReference type="RefSeq" id="WP_123182164.1">
    <property type="nucleotide sequence ID" value="NZ_RHGB01000007.1"/>
</dbReference>
<keyword evidence="5" id="KW-0964">Secreted</keyword>
<gene>
    <name evidence="8" type="ORF">D0911_07765</name>
</gene>
<evidence type="ECO:0000256" key="4">
    <source>
        <dbReference type="ARBA" id="ARBA00023143"/>
    </source>
</evidence>
<evidence type="ECO:0000256" key="2">
    <source>
        <dbReference type="ARBA" id="ARBA00011255"/>
    </source>
</evidence>
<dbReference type="Pfam" id="PF02465">
    <property type="entry name" value="FliD_N"/>
    <property type="match status" value="1"/>
</dbReference>
<evidence type="ECO:0000313" key="9">
    <source>
        <dbReference type="Proteomes" id="UP000274695"/>
    </source>
</evidence>
<dbReference type="InterPro" id="IPR003481">
    <property type="entry name" value="FliD_N"/>
</dbReference>
<comment type="caution">
    <text evidence="8">The sequence shown here is derived from an EMBL/GenBank/DDBJ whole genome shotgun (WGS) entry which is preliminary data.</text>
</comment>
<dbReference type="InterPro" id="IPR040026">
    <property type="entry name" value="FliD"/>
</dbReference>
<proteinExistence type="inferred from homology"/>
<accession>A0ABX9W377</accession>
<dbReference type="EMBL" id="RHGB01000007">
    <property type="protein sequence ID" value="RNL64656.1"/>
    <property type="molecule type" value="Genomic_DNA"/>
</dbReference>
<protein>
    <recommendedName>
        <fullName evidence="5">Flagellar hook-associated protein 2</fullName>
        <shortName evidence="5">HAP2</shortName>
    </recommendedName>
    <alternativeName>
        <fullName evidence="5">Flagellar cap protein</fullName>
    </alternativeName>
</protein>
<comment type="function">
    <text evidence="5">Required for morphogenesis and for the elongation of the flagellar filament by facilitating polymerization of the flagellin monomers at the tip of growing filament. Forms a capping structure, which prevents flagellin subunits (transported through the central channel of the flagellum) from leaking out without polymerization at the distal end.</text>
</comment>
<dbReference type="Pfam" id="PF07195">
    <property type="entry name" value="FliD_C"/>
    <property type="match status" value="1"/>
</dbReference>
<evidence type="ECO:0000256" key="1">
    <source>
        <dbReference type="ARBA" id="ARBA00009764"/>
    </source>
</evidence>
<dbReference type="Proteomes" id="UP000274695">
    <property type="component" value="Unassembled WGS sequence"/>
</dbReference>
<keyword evidence="3 5" id="KW-0175">Coiled coil</keyword>
<keyword evidence="4 5" id="KW-0975">Bacterial flagellum</keyword>
<dbReference type="Pfam" id="PF07196">
    <property type="entry name" value="Flagellin_IN"/>
    <property type="match status" value="1"/>
</dbReference>
<evidence type="ECO:0000259" key="6">
    <source>
        <dbReference type="Pfam" id="PF02465"/>
    </source>
</evidence>
<dbReference type="InterPro" id="IPR010809">
    <property type="entry name" value="FliD_C"/>
</dbReference>
<evidence type="ECO:0000259" key="7">
    <source>
        <dbReference type="Pfam" id="PF07195"/>
    </source>
</evidence>
<comment type="similarity">
    <text evidence="1 5">Belongs to the FliD family.</text>
</comment>
<feature type="domain" description="Flagellar hook-associated protein 2 N-terminal" evidence="6">
    <location>
        <begin position="11"/>
        <end position="108"/>
    </location>
</feature>
<sequence>MASITASGIGSGLDINNIVSQLVSAERAPTENRLNSKESLIQARLSAFGSLKSALTNFQSSLSTLKNADNYTKRTATISDSTVFSATTSASAAPGSYSVKVEQLATSHKIASQAYTDSNTSVGSGEMTFTINGESFSVAIADDANSLADIRDAVNTASDNSGVTASIINDQDGAHLVFSATKTGVENAVNIAVSNGASGDLSQLVYDTNLGVQLSSMSEKAEALDSIVIIDGFTQTSANTKIEGMIEGVSLDLKKALPGESLSLKVQLDTKSIKTAVEGFVSNYNSLMTTINDLTAYNAESKTAGLLQGDSATRNIANQLRKEMGSIVGGLDTELDSLAELGITTGDKNKLVIDSTKFADVISSDFDKLSGIFSSESGYAVRLDSLIGNLTASGGILSNRTDGLNSEVKRINQQREALEARIVGIEARYQAQFSALDSLLGQLNSTGEFLTQQLANLPGSVYKDS</sequence>
<keyword evidence="9" id="KW-1185">Reference proteome</keyword>
<dbReference type="PANTHER" id="PTHR30288:SF0">
    <property type="entry name" value="FLAGELLAR HOOK-ASSOCIATED PROTEIN 2"/>
    <property type="match status" value="1"/>
</dbReference>
<organism evidence="8 9">
    <name type="scientific">Zhongshania marina</name>
    <dbReference type="NCBI Taxonomy" id="2304603"/>
    <lineage>
        <taxon>Bacteria</taxon>
        <taxon>Pseudomonadati</taxon>
        <taxon>Pseudomonadota</taxon>
        <taxon>Gammaproteobacteria</taxon>
        <taxon>Cellvibrionales</taxon>
        <taxon>Spongiibacteraceae</taxon>
        <taxon>Zhongshania</taxon>
    </lineage>
</organism>
<comment type="subcellular location">
    <subcellularLocation>
        <location evidence="5">Secreted</location>
    </subcellularLocation>
    <subcellularLocation>
        <location evidence="5">Bacterial flagellum</location>
    </subcellularLocation>
</comment>
<evidence type="ECO:0000256" key="5">
    <source>
        <dbReference type="RuleBase" id="RU362066"/>
    </source>
</evidence>
<feature type="coiled-coil region" evidence="5">
    <location>
        <begin position="401"/>
        <end position="428"/>
    </location>
</feature>